<feature type="transmembrane region" description="Helical" evidence="2">
    <location>
        <begin position="528"/>
        <end position="544"/>
    </location>
</feature>
<dbReference type="GO" id="GO:0022857">
    <property type="term" value="F:transmembrane transporter activity"/>
    <property type="evidence" value="ECO:0007669"/>
    <property type="project" value="UniProtKB-UniRule"/>
</dbReference>
<evidence type="ECO:0000256" key="2">
    <source>
        <dbReference type="SAM" id="Phobius"/>
    </source>
</evidence>
<feature type="transmembrane region" description="Helical" evidence="2">
    <location>
        <begin position="124"/>
        <end position="141"/>
    </location>
</feature>
<dbReference type="PANTHER" id="PTHR43849:SF2">
    <property type="entry name" value="BLL3936 PROTEIN"/>
    <property type="match status" value="1"/>
</dbReference>
<keyword evidence="2" id="KW-0812">Transmembrane</keyword>
<dbReference type="Pfam" id="PF06808">
    <property type="entry name" value="DctM"/>
    <property type="match status" value="1"/>
</dbReference>
<feature type="transmembrane region" description="Helical" evidence="2">
    <location>
        <begin position="219"/>
        <end position="239"/>
    </location>
</feature>
<feature type="transmembrane region" description="Helical" evidence="2">
    <location>
        <begin position="444"/>
        <end position="460"/>
    </location>
</feature>
<feature type="transmembrane region" description="Helical" evidence="2">
    <location>
        <begin position="177"/>
        <end position="198"/>
    </location>
</feature>
<feature type="transmembrane region" description="Helical" evidence="2">
    <location>
        <begin position="493"/>
        <end position="516"/>
    </location>
</feature>
<reference evidence="4 5" key="1">
    <citation type="submission" date="2020-08" db="EMBL/GenBank/DDBJ databases">
        <title>The Agave Microbiome: Exploring the role of microbial communities in plant adaptations to desert environments.</title>
        <authorList>
            <person name="Partida-Martinez L.P."/>
        </authorList>
    </citation>
    <scope>NUCLEOTIDE SEQUENCE [LARGE SCALE GENOMIC DNA]</scope>
    <source>
        <strain evidence="4 5">AT3.9</strain>
    </source>
</reference>
<name>A0A7W4VQB4_9HYPH</name>
<proteinExistence type="predicted"/>
<feature type="transmembrane region" description="Helical" evidence="2">
    <location>
        <begin position="609"/>
        <end position="628"/>
    </location>
</feature>
<feature type="transmembrane region" description="Helical" evidence="2">
    <location>
        <begin position="71"/>
        <end position="89"/>
    </location>
</feature>
<evidence type="ECO:0000313" key="5">
    <source>
        <dbReference type="Proteomes" id="UP000532010"/>
    </source>
</evidence>
<feature type="transmembrane region" description="Helical" evidence="2">
    <location>
        <begin position="259"/>
        <end position="283"/>
    </location>
</feature>
<gene>
    <name evidence="4" type="ORF">FHR70_004470</name>
</gene>
<keyword evidence="2" id="KW-0472">Membrane</keyword>
<keyword evidence="5" id="KW-1185">Reference proteome</keyword>
<dbReference type="AlphaFoldDB" id="A0A7W4VQB4"/>
<dbReference type="PANTHER" id="PTHR43849">
    <property type="entry name" value="BLL3936 PROTEIN"/>
    <property type="match status" value="1"/>
</dbReference>
<feature type="transmembrane region" description="Helical" evidence="2">
    <location>
        <begin position="38"/>
        <end position="59"/>
    </location>
</feature>
<sequence length="640" mass="68088">MPEPQANRALDLIAAALAIFVPVLAVIWTLSVPQRFGILIYPEQIAALMLGFSLTVVYLRDVERTTGVMALLNGFLALASFLLGLYVYWRFVDLSENTHRLPTEALVLGIFVVALVMEGVRRVIGWTLIIIFALLLLYALFGDYVPGPLVGRPQPIEDILRFLGTDSTATWGQSLQIAAFVVVLFVLFGSFLMATGGGDFFTQLASRVSGNGPGNTAKVAVTASALFGTISGSAVSNVMSTGVMTIPLMKRAGFKPSQAGAIEAVASTGGQLMPPVMGAAAFLMAELLQIPYRDIMLAAALPAILYYLSIYVQIDFMARRDNIASLVEGERPPILNVLIRGWVCIIAFAVLMVAILQFQMRAEAAAIWTVLAIAIFGLLAWGMKVKNGQMSPRAVLAAFVDTGSSVADVMLITAAAGMIIGLMTTTGLGFALSIYLLDFGGESMFGLLIITGIVGIVLGLGLPTTAVYLLLAALAAPALVQLGIKPIAAHMFVFYYGMLSMITPPIAMSAIAAASIAGSDQISTGNEAFRFGWIAYILPFLFIYKPGLLLEDSFIMIMYVFASSIVALVLVTGGILGYALAPLVPLMRFVWTVIGFATIAPLDQLASPLVEFAVSAVGVVFITAHVVMTRRERPAAVSLA</sequence>
<comment type="function">
    <text evidence="1">Part of the tripartite ATP-independent periplasmic (TRAP) transport system.</text>
</comment>
<feature type="transmembrane region" description="Helical" evidence="2">
    <location>
        <begin position="295"/>
        <end position="314"/>
    </location>
</feature>
<feature type="transmembrane region" description="Helical" evidence="2">
    <location>
        <begin position="466"/>
        <end position="484"/>
    </location>
</feature>
<dbReference type="EMBL" id="JACHWB010000009">
    <property type="protein sequence ID" value="MBB3021374.1"/>
    <property type="molecule type" value="Genomic_DNA"/>
</dbReference>
<evidence type="ECO:0000256" key="1">
    <source>
        <dbReference type="RuleBase" id="RU369079"/>
    </source>
</evidence>
<dbReference type="RefSeq" id="WP_183454179.1">
    <property type="nucleotide sequence ID" value="NZ_JACHWB010000009.1"/>
</dbReference>
<keyword evidence="2" id="KW-1133">Transmembrane helix</keyword>
<feature type="transmembrane region" description="Helical" evidence="2">
    <location>
        <begin position="556"/>
        <end position="580"/>
    </location>
</feature>
<feature type="transmembrane region" description="Helical" evidence="2">
    <location>
        <begin position="409"/>
        <end position="437"/>
    </location>
</feature>
<feature type="transmembrane region" description="Helical" evidence="2">
    <location>
        <begin position="12"/>
        <end position="32"/>
    </location>
</feature>
<evidence type="ECO:0000259" key="3">
    <source>
        <dbReference type="Pfam" id="PF06808"/>
    </source>
</evidence>
<keyword evidence="1" id="KW-0997">Cell inner membrane</keyword>
<keyword evidence="1" id="KW-1003">Cell membrane</keyword>
<keyword evidence="1" id="KW-0813">Transport</keyword>
<dbReference type="InterPro" id="IPR011853">
    <property type="entry name" value="TRAP_DctM-Dct_fused"/>
</dbReference>
<comment type="caution">
    <text evidence="4">The sequence shown here is derived from an EMBL/GenBank/DDBJ whole genome shotgun (WGS) entry which is preliminary data.</text>
</comment>
<dbReference type="NCBIfam" id="TIGR02123">
    <property type="entry name" value="TRAP_fused"/>
    <property type="match status" value="1"/>
</dbReference>
<dbReference type="InterPro" id="IPR010656">
    <property type="entry name" value="DctM"/>
</dbReference>
<feature type="transmembrane region" description="Helical" evidence="2">
    <location>
        <begin position="101"/>
        <end position="117"/>
    </location>
</feature>
<feature type="transmembrane region" description="Helical" evidence="2">
    <location>
        <begin position="365"/>
        <end position="383"/>
    </location>
</feature>
<comment type="subcellular location">
    <subcellularLocation>
        <location evidence="1">Cell inner membrane</location>
        <topology evidence="1">Multi-pass membrane protein</topology>
    </subcellularLocation>
</comment>
<dbReference type="Proteomes" id="UP000532010">
    <property type="component" value="Unassembled WGS sequence"/>
</dbReference>
<protein>
    <submittedName>
        <fullName evidence="4">TRAP transporter 4TM/12TM fusion protein</fullName>
    </submittedName>
</protein>
<accession>A0A7W4VQB4</accession>
<evidence type="ECO:0000313" key="4">
    <source>
        <dbReference type="EMBL" id="MBB3021374.1"/>
    </source>
</evidence>
<feature type="transmembrane region" description="Helical" evidence="2">
    <location>
        <begin position="334"/>
        <end position="358"/>
    </location>
</feature>
<dbReference type="GO" id="GO:0005886">
    <property type="term" value="C:plasma membrane"/>
    <property type="evidence" value="ECO:0007669"/>
    <property type="project" value="UniProtKB-SubCell"/>
</dbReference>
<feature type="domain" description="TRAP C4-dicarboxylate transport system permease DctM subunit" evidence="3">
    <location>
        <begin position="111"/>
        <end position="553"/>
    </location>
</feature>
<organism evidence="4 5">
    <name type="scientific">Microvirga lupini</name>
    <dbReference type="NCBI Taxonomy" id="420324"/>
    <lineage>
        <taxon>Bacteria</taxon>
        <taxon>Pseudomonadati</taxon>
        <taxon>Pseudomonadota</taxon>
        <taxon>Alphaproteobacteria</taxon>
        <taxon>Hyphomicrobiales</taxon>
        <taxon>Methylobacteriaceae</taxon>
        <taxon>Microvirga</taxon>
    </lineage>
</organism>